<accession>A0A7X5QVT7</accession>
<dbReference type="GO" id="GO:0006654">
    <property type="term" value="P:phosphatidic acid biosynthetic process"/>
    <property type="evidence" value="ECO:0007669"/>
    <property type="project" value="TreeGrafter"/>
</dbReference>
<dbReference type="SMART" id="SM00563">
    <property type="entry name" value="PlsC"/>
    <property type="match status" value="1"/>
</dbReference>
<keyword evidence="3 5" id="KW-0012">Acyltransferase</keyword>
<comment type="pathway">
    <text evidence="1">Lipid metabolism.</text>
</comment>
<comment type="caution">
    <text evidence="5">The sequence shown here is derived from an EMBL/GenBank/DDBJ whole genome shotgun (WGS) entry which is preliminary data.</text>
</comment>
<dbReference type="RefSeq" id="WP_166699912.1">
    <property type="nucleotide sequence ID" value="NZ_JAAQTL010000001.1"/>
</dbReference>
<feature type="domain" description="Phospholipid/glycerol acyltransferase" evidence="4">
    <location>
        <begin position="46"/>
        <end position="158"/>
    </location>
</feature>
<dbReference type="Pfam" id="PF01553">
    <property type="entry name" value="Acyltransferase"/>
    <property type="match status" value="1"/>
</dbReference>
<reference evidence="5 6" key="1">
    <citation type="journal article" date="2006" name="Int. J. Syst. Evol. Microbiol.">
        <title>Dyella yeojuensis sp. nov., isolated from greenhouse soil in Korea.</title>
        <authorList>
            <person name="Kim B.Y."/>
            <person name="Weon H.Y."/>
            <person name="Lee K.H."/>
            <person name="Seok S.J."/>
            <person name="Kwon S.W."/>
            <person name="Go S.J."/>
            <person name="Stackebrandt E."/>
        </authorList>
    </citation>
    <scope>NUCLEOTIDE SEQUENCE [LARGE SCALE GENOMIC DNA]</scope>
    <source>
        <strain evidence="5 6">DSM 17673</strain>
    </source>
</reference>
<organism evidence="5 6">
    <name type="scientific">Luteibacter yeojuensis</name>
    <dbReference type="NCBI Taxonomy" id="345309"/>
    <lineage>
        <taxon>Bacteria</taxon>
        <taxon>Pseudomonadati</taxon>
        <taxon>Pseudomonadota</taxon>
        <taxon>Gammaproteobacteria</taxon>
        <taxon>Lysobacterales</taxon>
        <taxon>Rhodanobacteraceae</taxon>
        <taxon>Luteibacter</taxon>
    </lineage>
</organism>
<dbReference type="CDD" id="cd07988">
    <property type="entry name" value="LPLAT_ABO13168-like"/>
    <property type="match status" value="1"/>
</dbReference>
<evidence type="ECO:0000259" key="4">
    <source>
        <dbReference type="SMART" id="SM00563"/>
    </source>
</evidence>
<evidence type="ECO:0000256" key="3">
    <source>
        <dbReference type="ARBA" id="ARBA00023315"/>
    </source>
</evidence>
<evidence type="ECO:0000256" key="1">
    <source>
        <dbReference type="ARBA" id="ARBA00005189"/>
    </source>
</evidence>
<evidence type="ECO:0000313" key="5">
    <source>
        <dbReference type="EMBL" id="NID16259.1"/>
    </source>
</evidence>
<dbReference type="GO" id="GO:0003841">
    <property type="term" value="F:1-acylglycerol-3-phosphate O-acyltransferase activity"/>
    <property type="evidence" value="ECO:0007669"/>
    <property type="project" value="TreeGrafter"/>
</dbReference>
<keyword evidence="2 5" id="KW-0808">Transferase</keyword>
<keyword evidence="6" id="KW-1185">Reference proteome</keyword>
<dbReference type="Proteomes" id="UP000518878">
    <property type="component" value="Unassembled WGS sequence"/>
</dbReference>
<dbReference type="PANTHER" id="PTHR10434">
    <property type="entry name" value="1-ACYL-SN-GLYCEROL-3-PHOSPHATE ACYLTRANSFERASE"/>
    <property type="match status" value="1"/>
</dbReference>
<sequence>MSVGSFDLPPQAPALPDSAWRRFCRWAIRLSGWRIVGELPNLPKLILIGAPHSSYWDGVWGLLMKSALGLDLGVMIKREVFNGPYGPIVRRLGLIPIDRSAATNVVDQMVARFASHEKMWLGITPEGTRKPVKQWKSGFLRIARASGVPIQPIFIDYPTKTFTAGPLVEATDDTDADMARIRAMFTGYRGKHRNV</sequence>
<name>A0A7X5QVT7_9GAMM</name>
<dbReference type="InterPro" id="IPR002123">
    <property type="entry name" value="Plipid/glycerol_acylTrfase"/>
</dbReference>
<dbReference type="PANTHER" id="PTHR10434:SF9">
    <property type="entry name" value="PHOSPHOLIPID_GLYCEROL ACYLTRANSFERASE DOMAIN-CONTAINING PROTEIN"/>
    <property type="match status" value="1"/>
</dbReference>
<evidence type="ECO:0000256" key="2">
    <source>
        <dbReference type="ARBA" id="ARBA00022679"/>
    </source>
</evidence>
<dbReference type="AlphaFoldDB" id="A0A7X5QVT7"/>
<proteinExistence type="predicted"/>
<protein>
    <submittedName>
        <fullName evidence="5">Acyltransferase</fullName>
    </submittedName>
</protein>
<gene>
    <name evidence="5" type="ORF">HBF32_12385</name>
</gene>
<dbReference type="SUPFAM" id="SSF69593">
    <property type="entry name" value="Glycerol-3-phosphate (1)-acyltransferase"/>
    <property type="match status" value="1"/>
</dbReference>
<dbReference type="EMBL" id="JAAQTL010000001">
    <property type="protein sequence ID" value="NID16259.1"/>
    <property type="molecule type" value="Genomic_DNA"/>
</dbReference>
<evidence type="ECO:0000313" key="6">
    <source>
        <dbReference type="Proteomes" id="UP000518878"/>
    </source>
</evidence>